<dbReference type="Proteomes" id="UP000199239">
    <property type="component" value="Unassembled WGS sequence"/>
</dbReference>
<reference evidence="3" key="1">
    <citation type="submission" date="2016-10" db="EMBL/GenBank/DDBJ databases">
        <authorList>
            <person name="Varghese N."/>
            <person name="Submissions S."/>
        </authorList>
    </citation>
    <scope>NUCLEOTIDE SEQUENCE [LARGE SCALE GENOMIC DNA]</scope>
    <source>
        <strain evidence="3">DSM 23422</strain>
    </source>
</reference>
<evidence type="ECO:0000256" key="1">
    <source>
        <dbReference type="SAM" id="Phobius"/>
    </source>
</evidence>
<keyword evidence="1" id="KW-0472">Membrane</keyword>
<dbReference type="EMBL" id="FPAJ01000004">
    <property type="protein sequence ID" value="SFS99314.1"/>
    <property type="molecule type" value="Genomic_DNA"/>
</dbReference>
<keyword evidence="1" id="KW-0812">Transmembrane</keyword>
<organism evidence="2 3">
    <name type="scientific">Sulfitobacter marinus</name>
    <dbReference type="NCBI Taxonomy" id="394264"/>
    <lineage>
        <taxon>Bacteria</taxon>
        <taxon>Pseudomonadati</taxon>
        <taxon>Pseudomonadota</taxon>
        <taxon>Alphaproteobacteria</taxon>
        <taxon>Rhodobacterales</taxon>
        <taxon>Roseobacteraceae</taxon>
        <taxon>Sulfitobacter</taxon>
    </lineage>
</organism>
<name>A0A1I6UD34_9RHOB</name>
<dbReference type="STRING" id="394264.SAMN04488040_2652"/>
<sequence length="120" mass="13505">MVDINQQFGTRKDQLDRQRKALANGYYTKIRSDGLVIAQPRRRDKIAPLKYFLALVVLFFLFKALVLATAGEGTYQSQLNSLSDGTVVERAGAWFLQVDPVTQALSNKVELVLNDDMARL</sequence>
<evidence type="ECO:0000313" key="2">
    <source>
        <dbReference type="EMBL" id="SFS99314.1"/>
    </source>
</evidence>
<protein>
    <submittedName>
        <fullName evidence="2">Uncharacterized protein</fullName>
    </submittedName>
</protein>
<dbReference type="RefSeq" id="WP_093916835.1">
    <property type="nucleotide sequence ID" value="NZ_FPAJ01000004.1"/>
</dbReference>
<dbReference type="OrthoDB" id="7866534at2"/>
<keyword evidence="3" id="KW-1185">Reference proteome</keyword>
<keyword evidence="1" id="KW-1133">Transmembrane helix</keyword>
<feature type="transmembrane region" description="Helical" evidence="1">
    <location>
        <begin position="51"/>
        <end position="71"/>
    </location>
</feature>
<dbReference type="AlphaFoldDB" id="A0A1I6UD34"/>
<accession>A0A1I6UD34</accession>
<gene>
    <name evidence="2" type="ORF">SAMN04488040_2652</name>
</gene>
<proteinExistence type="predicted"/>
<evidence type="ECO:0000313" key="3">
    <source>
        <dbReference type="Proteomes" id="UP000199239"/>
    </source>
</evidence>